<dbReference type="EMBL" id="VIKT02000005">
    <property type="protein sequence ID" value="NHF62403.1"/>
    <property type="molecule type" value="Genomic_DNA"/>
</dbReference>
<dbReference type="CDD" id="cd03215">
    <property type="entry name" value="ABC_Carb_Monos_II"/>
    <property type="match status" value="1"/>
</dbReference>
<dbReference type="Gene3D" id="3.40.50.300">
    <property type="entry name" value="P-loop containing nucleotide triphosphate hydrolases"/>
    <property type="match status" value="2"/>
</dbReference>
<evidence type="ECO:0000256" key="2">
    <source>
        <dbReference type="ARBA" id="ARBA00022737"/>
    </source>
</evidence>
<comment type="caution">
    <text evidence="6">The sequence shown here is derived from an EMBL/GenBank/DDBJ whole genome shotgun (WGS) entry which is preliminary data.</text>
</comment>
<keyword evidence="7" id="KW-1185">Reference proteome</keyword>
<keyword evidence="2" id="KW-0677">Repeat</keyword>
<keyword evidence="3" id="KW-0547">Nucleotide-binding</keyword>
<organism evidence="6 7">
    <name type="scientific">Microcella pacifica</name>
    <dbReference type="NCBI Taxonomy" id="2591847"/>
    <lineage>
        <taxon>Bacteria</taxon>
        <taxon>Bacillati</taxon>
        <taxon>Actinomycetota</taxon>
        <taxon>Actinomycetes</taxon>
        <taxon>Micrococcales</taxon>
        <taxon>Microbacteriaceae</taxon>
        <taxon>Microcella</taxon>
    </lineage>
</organism>
<dbReference type="RefSeq" id="WP_152583141.1">
    <property type="nucleotide sequence ID" value="NZ_VIKT02000005.1"/>
</dbReference>
<accession>A0A9E5MI74</accession>
<protein>
    <submittedName>
        <fullName evidence="6">Sugar ABC transporter ATP-binding protein</fullName>
    </submittedName>
</protein>
<evidence type="ECO:0000313" key="6">
    <source>
        <dbReference type="EMBL" id="NHF62403.1"/>
    </source>
</evidence>
<proteinExistence type="predicted"/>
<dbReference type="InterPro" id="IPR027417">
    <property type="entry name" value="P-loop_NTPase"/>
</dbReference>
<reference evidence="6 7" key="2">
    <citation type="submission" date="2020-03" db="EMBL/GenBank/DDBJ databases">
        <title>Chryseoglobus sp. isolated from a deep-sea seamount.</title>
        <authorList>
            <person name="Zhang D.-C."/>
        </authorList>
    </citation>
    <scope>NUCLEOTIDE SEQUENCE [LARGE SCALE GENOMIC DNA]</scope>
    <source>
        <strain evidence="6 7">KN1116</strain>
    </source>
</reference>
<keyword evidence="4 6" id="KW-0067">ATP-binding</keyword>
<evidence type="ECO:0000256" key="4">
    <source>
        <dbReference type="ARBA" id="ARBA00022840"/>
    </source>
</evidence>
<evidence type="ECO:0000256" key="3">
    <source>
        <dbReference type="ARBA" id="ARBA00022741"/>
    </source>
</evidence>
<keyword evidence="1" id="KW-0813">Transport</keyword>
<evidence type="ECO:0000313" key="7">
    <source>
        <dbReference type="Proteomes" id="UP000818266"/>
    </source>
</evidence>
<dbReference type="Pfam" id="PF00005">
    <property type="entry name" value="ABC_tran"/>
    <property type="match status" value="2"/>
</dbReference>
<feature type="domain" description="ABC transporter" evidence="5">
    <location>
        <begin position="252"/>
        <end position="506"/>
    </location>
</feature>
<feature type="domain" description="ABC transporter" evidence="5">
    <location>
        <begin position="9"/>
        <end position="245"/>
    </location>
</feature>
<dbReference type="InterPro" id="IPR050107">
    <property type="entry name" value="ABC_carbohydrate_import_ATPase"/>
</dbReference>
<dbReference type="PANTHER" id="PTHR43790">
    <property type="entry name" value="CARBOHYDRATE TRANSPORT ATP-BINDING PROTEIN MG119-RELATED"/>
    <property type="match status" value="1"/>
</dbReference>
<dbReference type="InterPro" id="IPR017871">
    <property type="entry name" value="ABC_transporter-like_CS"/>
</dbReference>
<dbReference type="SMART" id="SM00382">
    <property type="entry name" value="AAA"/>
    <property type="match status" value="2"/>
</dbReference>
<dbReference type="Proteomes" id="UP000818266">
    <property type="component" value="Unassembled WGS sequence"/>
</dbReference>
<dbReference type="AlphaFoldDB" id="A0A9E5MI74"/>
<dbReference type="InterPro" id="IPR003593">
    <property type="entry name" value="AAA+_ATPase"/>
</dbReference>
<evidence type="ECO:0000259" key="5">
    <source>
        <dbReference type="PROSITE" id="PS50893"/>
    </source>
</evidence>
<dbReference type="PANTHER" id="PTHR43790:SF9">
    <property type="entry name" value="GALACTOFURANOSE TRANSPORTER ATP-BINDING PROTEIN YTFR"/>
    <property type="match status" value="1"/>
</dbReference>
<dbReference type="GO" id="GO:0005524">
    <property type="term" value="F:ATP binding"/>
    <property type="evidence" value="ECO:0007669"/>
    <property type="project" value="UniProtKB-KW"/>
</dbReference>
<dbReference type="GO" id="GO:0016887">
    <property type="term" value="F:ATP hydrolysis activity"/>
    <property type="evidence" value="ECO:0007669"/>
    <property type="project" value="InterPro"/>
</dbReference>
<dbReference type="OrthoDB" id="39350at2"/>
<evidence type="ECO:0000256" key="1">
    <source>
        <dbReference type="ARBA" id="ARBA00022448"/>
    </source>
</evidence>
<dbReference type="PROSITE" id="PS00211">
    <property type="entry name" value="ABC_TRANSPORTER_1"/>
    <property type="match status" value="1"/>
</dbReference>
<dbReference type="SUPFAM" id="SSF52540">
    <property type="entry name" value="P-loop containing nucleoside triphosphate hydrolases"/>
    <property type="match status" value="2"/>
</dbReference>
<dbReference type="CDD" id="cd03216">
    <property type="entry name" value="ABC_Carb_Monos_I"/>
    <property type="match status" value="1"/>
</dbReference>
<reference evidence="6 7" key="1">
    <citation type="submission" date="2019-06" db="EMBL/GenBank/DDBJ databases">
        <authorList>
            <person name="De-Chao Zhang Q."/>
        </authorList>
    </citation>
    <scope>NUCLEOTIDE SEQUENCE [LARGE SCALE GENOMIC DNA]</scope>
    <source>
        <strain evidence="6 7">KN1116</strain>
    </source>
</reference>
<name>A0A9E5MI74_9MICO</name>
<gene>
    <name evidence="6" type="ORF">FK219_003965</name>
</gene>
<sequence>MVEAVAPAVEMVGMSLRFPGVHALDHVDFTLRSGEVHALMGENGAGKSTLIKVLTGAYPADDGELRVQGARRDFSSIAEAQAAGISAVYQDVDLCGNLSIAENVMLGNEVRSWRGIDWRRTRERAHATLSELGLSSLDLRTRLSDLSPAVQQLVAIGRATVVHPRVLVLDEPTSSLDDREVAMLFAVIRRLRDSGVAILFVSHFLEQVFAISDRMTILRNGRNVGVHPTHALDRAEVISIMMGKDLSTLRRLGSERVVHRREPAGLPVLRAEDLGRRGVFEPTKLELHRGEVVGFAGLRGSGRTELARLLTGVDRADSGETWIRDEPVVISTPRTALRHRIAFTAENRREEGVIGELSVRKNITLSLQALRGWTRPLSRRERDDIVERFIEELGIVPADPSVLVKNLSGGNQQKVLLARWLAVRPRVLVLDEPTRGMDISAKVDIQAHVAQLAAEGVSIVFISSEFEEVLRLSDRIVVVKDRRKIGEISNGPGLSVDSIVELIAADAGED</sequence>
<dbReference type="PROSITE" id="PS50893">
    <property type="entry name" value="ABC_TRANSPORTER_2"/>
    <property type="match status" value="2"/>
</dbReference>
<dbReference type="InterPro" id="IPR003439">
    <property type="entry name" value="ABC_transporter-like_ATP-bd"/>
</dbReference>